<dbReference type="InterPro" id="IPR050469">
    <property type="entry name" value="Diguanylate_Cyclase"/>
</dbReference>
<name>A0ABY7VED5_9GAMM</name>
<dbReference type="SUPFAM" id="SSF55073">
    <property type="entry name" value="Nucleotide cyclase"/>
    <property type="match status" value="1"/>
</dbReference>
<dbReference type="InterPro" id="IPR043128">
    <property type="entry name" value="Rev_trsase/Diguanyl_cyclase"/>
</dbReference>
<reference evidence="4 5" key="1">
    <citation type="journal article" date="2022" name="Mar. Drugs">
        <title>Bioassay-Guided Fractionation Leads to the Detection of Cholic Acid Generated by the Rare Thalassomonas sp.</title>
        <authorList>
            <person name="Pheiffer F."/>
            <person name="Schneider Y.K."/>
            <person name="Hansen E.H."/>
            <person name="Andersen J.H."/>
            <person name="Isaksson J."/>
            <person name="Busche T."/>
            <person name="R C."/>
            <person name="Kalinowski J."/>
            <person name="Zyl L.V."/>
            <person name="Trindade M."/>
        </authorList>
    </citation>
    <scope>NUCLEOTIDE SEQUENCE [LARGE SCALE GENOMIC DNA]</scope>
    <source>
        <strain evidence="4 5">A5K-61T</strain>
    </source>
</reference>
<evidence type="ECO:0000313" key="5">
    <source>
        <dbReference type="Proteomes" id="UP001215231"/>
    </source>
</evidence>
<sequence length="338" mass="38050">MKHHDSIKQANQKMSRAIAQLKQWQLPATPVNYAVGYEYVDGKNAPMITAIKRRLTRHKRLDAFFIDDTYRQYILGQSKFREEIVTDLDNLASDLSQNCQRSCASTSRFLDDLENGVAEISSGDQAKSARALKQLLKSATLLKQQQRQLLKTLKKSQQQSALLLDELEEVRQEVYLDPLTGLFNTKAMAQHLELWFKEVPDRKIAAIAINIDHFFQFSDNFGPLISDVILSKIATKISSYVDKSGLPVRSGGDEFVILLPDINSSVANEIAEKIRQGIEKLRFISSQTGTRLPKTTISLGISEMTAPEPVQQVLMRSRKAVAKAQKDGRNRVATTQDN</sequence>
<organism evidence="4 5">
    <name type="scientific">Thalassomonas haliotis</name>
    <dbReference type="NCBI Taxonomy" id="485448"/>
    <lineage>
        <taxon>Bacteria</taxon>
        <taxon>Pseudomonadati</taxon>
        <taxon>Pseudomonadota</taxon>
        <taxon>Gammaproteobacteria</taxon>
        <taxon>Alteromonadales</taxon>
        <taxon>Colwelliaceae</taxon>
        <taxon>Thalassomonas</taxon>
    </lineage>
</organism>
<feature type="domain" description="GGDEF" evidence="3">
    <location>
        <begin position="202"/>
        <end position="337"/>
    </location>
</feature>
<evidence type="ECO:0000313" key="4">
    <source>
        <dbReference type="EMBL" id="WDE11736.1"/>
    </source>
</evidence>
<dbReference type="Gene3D" id="3.30.70.270">
    <property type="match status" value="1"/>
</dbReference>
<dbReference type="NCBIfam" id="TIGR00254">
    <property type="entry name" value="GGDEF"/>
    <property type="match status" value="1"/>
</dbReference>
<dbReference type="Proteomes" id="UP001215231">
    <property type="component" value="Chromosome"/>
</dbReference>
<dbReference type="PANTHER" id="PTHR45138">
    <property type="entry name" value="REGULATORY COMPONENTS OF SENSORY TRANSDUCTION SYSTEM"/>
    <property type="match status" value="1"/>
</dbReference>
<dbReference type="EC" id="2.7.7.65" evidence="1"/>
<dbReference type="EMBL" id="CP059693">
    <property type="protein sequence ID" value="WDE11736.1"/>
    <property type="molecule type" value="Genomic_DNA"/>
</dbReference>
<accession>A0ABY7VED5</accession>
<evidence type="ECO:0000256" key="1">
    <source>
        <dbReference type="ARBA" id="ARBA00012528"/>
    </source>
</evidence>
<dbReference type="RefSeq" id="WP_274051907.1">
    <property type="nucleotide sequence ID" value="NZ_CP059693.1"/>
</dbReference>
<dbReference type="InterPro" id="IPR000160">
    <property type="entry name" value="GGDEF_dom"/>
</dbReference>
<dbReference type="Pfam" id="PF00990">
    <property type="entry name" value="GGDEF"/>
    <property type="match status" value="1"/>
</dbReference>
<dbReference type="PANTHER" id="PTHR45138:SF9">
    <property type="entry name" value="DIGUANYLATE CYCLASE DGCM-RELATED"/>
    <property type="match status" value="1"/>
</dbReference>
<proteinExistence type="predicted"/>
<dbReference type="InterPro" id="IPR029787">
    <property type="entry name" value="Nucleotide_cyclase"/>
</dbReference>
<comment type="catalytic activity">
    <reaction evidence="2">
        <text>2 GTP = 3',3'-c-di-GMP + 2 diphosphate</text>
        <dbReference type="Rhea" id="RHEA:24898"/>
        <dbReference type="ChEBI" id="CHEBI:33019"/>
        <dbReference type="ChEBI" id="CHEBI:37565"/>
        <dbReference type="ChEBI" id="CHEBI:58805"/>
        <dbReference type="EC" id="2.7.7.65"/>
    </reaction>
</comment>
<dbReference type="SMART" id="SM00267">
    <property type="entry name" value="GGDEF"/>
    <property type="match status" value="1"/>
</dbReference>
<evidence type="ECO:0000256" key="2">
    <source>
        <dbReference type="ARBA" id="ARBA00034247"/>
    </source>
</evidence>
<gene>
    <name evidence="4" type="ORF">H3N35_26675</name>
</gene>
<dbReference type="CDD" id="cd01949">
    <property type="entry name" value="GGDEF"/>
    <property type="match status" value="1"/>
</dbReference>
<protein>
    <recommendedName>
        <fullName evidence="1">diguanylate cyclase</fullName>
        <ecNumber evidence="1">2.7.7.65</ecNumber>
    </recommendedName>
</protein>
<dbReference type="PROSITE" id="PS50887">
    <property type="entry name" value="GGDEF"/>
    <property type="match status" value="1"/>
</dbReference>
<evidence type="ECO:0000259" key="3">
    <source>
        <dbReference type="PROSITE" id="PS50887"/>
    </source>
</evidence>
<keyword evidence="5" id="KW-1185">Reference proteome</keyword>